<feature type="chain" id="PRO_5040472697" evidence="7">
    <location>
        <begin position="22"/>
        <end position="1097"/>
    </location>
</feature>
<dbReference type="Pfam" id="PF13620">
    <property type="entry name" value="CarboxypepD_reg"/>
    <property type="match status" value="1"/>
</dbReference>
<feature type="signal peptide" evidence="7">
    <location>
        <begin position="1"/>
        <end position="21"/>
    </location>
</feature>
<dbReference type="RefSeq" id="WP_223930111.1">
    <property type="nucleotide sequence ID" value="NZ_BPTU01000004.1"/>
</dbReference>
<name>A0A9R1C8G7_9BACT</name>
<keyword evidence="3" id="KW-1134">Transmembrane beta strand</keyword>
<dbReference type="Gene3D" id="2.40.170.20">
    <property type="entry name" value="TonB-dependent receptor, beta-barrel domain"/>
    <property type="match status" value="1"/>
</dbReference>
<dbReference type="Pfam" id="PF07715">
    <property type="entry name" value="Plug"/>
    <property type="match status" value="1"/>
</dbReference>
<proteinExistence type="predicted"/>
<organism evidence="10 11">
    <name type="scientific">Prevotella lacticifex</name>
    <dbReference type="NCBI Taxonomy" id="2854755"/>
    <lineage>
        <taxon>Bacteria</taxon>
        <taxon>Pseudomonadati</taxon>
        <taxon>Bacteroidota</taxon>
        <taxon>Bacteroidia</taxon>
        <taxon>Bacteroidales</taxon>
        <taxon>Prevotellaceae</taxon>
        <taxon>Prevotella</taxon>
    </lineage>
</organism>
<evidence type="ECO:0000256" key="1">
    <source>
        <dbReference type="ARBA" id="ARBA00004571"/>
    </source>
</evidence>
<keyword evidence="7" id="KW-0732">Signal</keyword>
<dbReference type="GO" id="GO:0044718">
    <property type="term" value="P:siderophore transmembrane transport"/>
    <property type="evidence" value="ECO:0007669"/>
    <property type="project" value="TreeGrafter"/>
</dbReference>
<feature type="domain" description="TonB-dependent receptor plug" evidence="8">
    <location>
        <begin position="130"/>
        <end position="229"/>
    </location>
</feature>
<dbReference type="Proteomes" id="UP000825483">
    <property type="component" value="Unassembled WGS sequence"/>
</dbReference>
<dbReference type="GO" id="GO:0015344">
    <property type="term" value="F:siderophore uptake transmembrane transporter activity"/>
    <property type="evidence" value="ECO:0007669"/>
    <property type="project" value="TreeGrafter"/>
</dbReference>
<accession>A0A9R1C8G7</accession>
<evidence type="ECO:0000256" key="7">
    <source>
        <dbReference type="SAM" id="SignalP"/>
    </source>
</evidence>
<dbReference type="GeneID" id="72468837"/>
<evidence type="ECO:0000313" key="10">
    <source>
        <dbReference type="EMBL" id="GJG57932.1"/>
    </source>
</evidence>
<dbReference type="AlphaFoldDB" id="A0A9R1C8G7"/>
<evidence type="ECO:0000256" key="4">
    <source>
        <dbReference type="ARBA" id="ARBA00022692"/>
    </source>
</evidence>
<evidence type="ECO:0000259" key="9">
    <source>
        <dbReference type="Pfam" id="PF25183"/>
    </source>
</evidence>
<dbReference type="InterPro" id="IPR039426">
    <property type="entry name" value="TonB-dep_rcpt-like"/>
</dbReference>
<dbReference type="SUPFAM" id="SSF56935">
    <property type="entry name" value="Porins"/>
    <property type="match status" value="1"/>
</dbReference>
<comment type="caution">
    <text evidence="10">The sequence shown here is derived from an EMBL/GenBank/DDBJ whole genome shotgun (WGS) entry which is preliminary data.</text>
</comment>
<dbReference type="PANTHER" id="PTHR30069:SF46">
    <property type="entry name" value="OAR PROTEIN"/>
    <property type="match status" value="1"/>
</dbReference>
<dbReference type="PANTHER" id="PTHR30069">
    <property type="entry name" value="TONB-DEPENDENT OUTER MEMBRANE RECEPTOR"/>
    <property type="match status" value="1"/>
</dbReference>
<dbReference type="EMBL" id="BPUB01000001">
    <property type="protein sequence ID" value="GJG57932.1"/>
    <property type="molecule type" value="Genomic_DNA"/>
</dbReference>
<dbReference type="InterPro" id="IPR008969">
    <property type="entry name" value="CarboxyPept-like_regulatory"/>
</dbReference>
<keyword evidence="5" id="KW-0472">Membrane</keyword>
<keyword evidence="4" id="KW-0812">Transmembrane</keyword>
<evidence type="ECO:0000256" key="5">
    <source>
        <dbReference type="ARBA" id="ARBA00023136"/>
    </source>
</evidence>
<evidence type="ECO:0000256" key="3">
    <source>
        <dbReference type="ARBA" id="ARBA00022452"/>
    </source>
</evidence>
<dbReference type="Gene3D" id="2.60.40.1120">
    <property type="entry name" value="Carboxypeptidase-like, regulatory domain"/>
    <property type="match status" value="1"/>
</dbReference>
<evidence type="ECO:0000256" key="2">
    <source>
        <dbReference type="ARBA" id="ARBA00022448"/>
    </source>
</evidence>
<evidence type="ECO:0000259" key="8">
    <source>
        <dbReference type="Pfam" id="PF07715"/>
    </source>
</evidence>
<dbReference type="InterPro" id="IPR012910">
    <property type="entry name" value="Plug_dom"/>
</dbReference>
<evidence type="ECO:0000256" key="6">
    <source>
        <dbReference type="ARBA" id="ARBA00023237"/>
    </source>
</evidence>
<keyword evidence="6" id="KW-0998">Cell outer membrane</keyword>
<reference evidence="10" key="1">
    <citation type="journal article" date="2022" name="Int. J. Syst. Evol. Microbiol.">
        <title>Prevotella lacticifex sp. nov., isolated from the rumen of cows.</title>
        <authorList>
            <person name="Shinkai T."/>
            <person name="Ikeyama N."/>
            <person name="Kumagai M."/>
            <person name="Ohmori H."/>
            <person name="Sakamoto M."/>
            <person name="Ohkuma M."/>
            <person name="Mitsumori M."/>
        </authorList>
    </citation>
    <scope>NUCLEOTIDE SEQUENCE</scope>
    <source>
        <strain evidence="10">R5076</strain>
    </source>
</reference>
<dbReference type="GO" id="GO:0009279">
    <property type="term" value="C:cell outer membrane"/>
    <property type="evidence" value="ECO:0007669"/>
    <property type="project" value="UniProtKB-SubCell"/>
</dbReference>
<evidence type="ECO:0000313" key="11">
    <source>
        <dbReference type="Proteomes" id="UP000825483"/>
    </source>
</evidence>
<dbReference type="InterPro" id="IPR057601">
    <property type="entry name" value="Oar-like_b-barrel"/>
</dbReference>
<comment type="subcellular location">
    <subcellularLocation>
        <location evidence="1">Cell outer membrane</location>
        <topology evidence="1">Multi-pass membrane protein</topology>
    </subcellularLocation>
</comment>
<sequence length="1097" mass="122089">MQKKLFILVTLFVMIASSVFAQVTTSGISGLVTSDGESVIGATVTATHQPSGTVYRAVTNIDGRFTIQGMRVGGPYQVEISYIGNKPKVFNNVELRLGETEDLSCTLQADARELQEVVVTGNAGINGTKTGAAQSLNAQQINDMPTISHSIADVARLNPQLTTTNSGVMSFAGTNNRYNQLLIDGAANNDVFGLSSTGSNGGQAGTQPVSLETIEQIQVNVAPFDVRQSGFTGGSVNAITKSGTNQFHGSAYGYGYNQNLLGHHYQLADGSGYAPKYNKEKDYNWGLTLGGPIIKDKLFFFANLEKNDKSYPNLYAYGSSQSQVDMTVADDIVSKLKNIAAKQGVNYPGAFSTEDIYTKSTKAGVKLDWNINESNKFTIRWSLVDAKQLNNGGGIRALNDNLYSYPFKSTTNSYIAELQSRISPSLSNEARASYVRVRDKRDVGAPFPSITISGVGGGTINLGNERSSMANSLDQDIWTLEDNLTWYKGNHTLTFGTHNEIYDFSNLFIQDLYGTYNFQTPDDFNRYYDDYMDDGQLDPTKSYMNYYRYGHANVDVTGDPRWQASFGAAQLGFYAQDKWDATRNFQLTYGLRVDIPIFFDKPAANVPFNEYAKSRGWNVRTDQKLSSAPLWSPRVGFRWDINGDRRYILRGGAGVFTGRIPFVWISNNFSNTGIQMSQYYLNKPKGATLILDPNGQEANVANAKSSGSQTVNVYDHNFKFAQSLRFNLGFDFKLLGIDWTAEGIYSKTLNDILYKNLAYDMTGKTFGQTYYQGTDMVDDNRPMLEKTTSGTPFSNIYALYNTSKGYTVNLSLKAEKHFNFGLDLMASYTWTKSKSVNNGGSSVAESNWRYNYTCQNPNDPELGNSAYNIPHRIQASAYYHVQYGARKQWQTTVGVIYTAKSGSPYTLYTYGDMNGDGASGNDLLYIPTSDQLNSMQFEETSFNNNALTRRLFGPGTDAWSANGNAYPKTLTAAMQRQLMETWIDGDSYLSKHRGEFFKRYADNLAFEQHFDFHFGQKFSFKVLGDVNSIELTVDIINVGNLLNKDWGHTYGDGFGVYYSPVTYRGNGVYQFTGGYANRDYSDLYSRWRGQIGLKYTF</sequence>
<dbReference type="SUPFAM" id="SSF49464">
    <property type="entry name" value="Carboxypeptidase regulatory domain-like"/>
    <property type="match status" value="1"/>
</dbReference>
<dbReference type="InterPro" id="IPR036942">
    <property type="entry name" value="Beta-barrel_TonB_sf"/>
</dbReference>
<keyword evidence="2" id="KW-0813">Transport</keyword>
<protein>
    <submittedName>
        <fullName evidence="10">Cell envelope biogenesis protein OmpA</fullName>
    </submittedName>
</protein>
<feature type="domain" description="TonB-dependent transporter Oar-like beta-barrel" evidence="9">
    <location>
        <begin position="239"/>
        <end position="310"/>
    </location>
</feature>
<gene>
    <name evidence="10" type="ORF">PRLR5076_07830</name>
</gene>
<keyword evidence="11" id="KW-1185">Reference proteome</keyword>
<feature type="domain" description="TonB-dependent transporter Oar-like beta-barrel" evidence="9">
    <location>
        <begin position="340"/>
        <end position="949"/>
    </location>
</feature>
<dbReference type="Pfam" id="PF25183">
    <property type="entry name" value="OMP_b-brl_4"/>
    <property type="match status" value="2"/>
</dbReference>